<dbReference type="EMBL" id="FMSP01000004">
    <property type="protein sequence ID" value="SCV68955.1"/>
    <property type="molecule type" value="Genomic_DNA"/>
</dbReference>
<dbReference type="Gene3D" id="3.40.50.1820">
    <property type="entry name" value="alpha/beta hydrolase"/>
    <property type="match status" value="1"/>
</dbReference>
<dbReference type="InterPro" id="IPR051218">
    <property type="entry name" value="Sec_MonoDiacylglyc_Lipase"/>
</dbReference>
<evidence type="ECO:0000256" key="3">
    <source>
        <dbReference type="ARBA" id="ARBA00047591"/>
    </source>
</evidence>
<evidence type="ECO:0000256" key="4">
    <source>
        <dbReference type="ARBA" id="ARBA00048461"/>
    </source>
</evidence>
<comment type="catalytic activity">
    <reaction evidence="3">
        <text>a diacylglycerol + H2O = a monoacylglycerol + a fatty acid + H(+)</text>
        <dbReference type="Rhea" id="RHEA:32731"/>
        <dbReference type="ChEBI" id="CHEBI:15377"/>
        <dbReference type="ChEBI" id="CHEBI:15378"/>
        <dbReference type="ChEBI" id="CHEBI:17408"/>
        <dbReference type="ChEBI" id="CHEBI:18035"/>
        <dbReference type="ChEBI" id="CHEBI:28868"/>
    </reaction>
</comment>
<dbReference type="AlphaFoldDB" id="A0A238F6Y9"/>
<dbReference type="GO" id="GO:0006629">
    <property type="term" value="P:lipid metabolic process"/>
    <property type="evidence" value="ECO:0007669"/>
    <property type="project" value="InterPro"/>
</dbReference>
<evidence type="ECO:0000313" key="7">
    <source>
        <dbReference type="Proteomes" id="UP000198372"/>
    </source>
</evidence>
<keyword evidence="7" id="KW-1185">Reference proteome</keyword>
<keyword evidence="1" id="KW-1015">Disulfide bond</keyword>
<comment type="similarity">
    <text evidence="2">Belongs to the AB hydrolase superfamily. Lipase family. Class 3 subfamily.</text>
</comment>
<dbReference type="PANTHER" id="PTHR45856:SF24">
    <property type="entry name" value="FUNGAL LIPASE-LIKE DOMAIN-CONTAINING PROTEIN"/>
    <property type="match status" value="1"/>
</dbReference>
<reference evidence="7" key="1">
    <citation type="submission" date="2016-09" db="EMBL/GenBank/DDBJ databases">
        <authorList>
            <person name="Jeantristanb JTB J.-T."/>
            <person name="Ricardo R."/>
        </authorList>
    </citation>
    <scope>NUCLEOTIDE SEQUENCE [LARGE SCALE GENOMIC DNA]</scope>
</reference>
<gene>
    <name evidence="6" type="ORF">BQ2448_1975</name>
</gene>
<dbReference type="SUPFAM" id="SSF53474">
    <property type="entry name" value="alpha/beta-Hydrolases"/>
    <property type="match status" value="1"/>
</dbReference>
<evidence type="ECO:0000259" key="5">
    <source>
        <dbReference type="Pfam" id="PF01764"/>
    </source>
</evidence>
<dbReference type="PANTHER" id="PTHR45856">
    <property type="entry name" value="ALPHA/BETA-HYDROLASES SUPERFAMILY PROTEIN"/>
    <property type="match status" value="1"/>
</dbReference>
<dbReference type="InterPro" id="IPR029058">
    <property type="entry name" value="AB_hydrolase_fold"/>
</dbReference>
<dbReference type="Pfam" id="PF01764">
    <property type="entry name" value="Lipase_3"/>
    <property type="match status" value="1"/>
</dbReference>
<proteinExistence type="inferred from homology"/>
<dbReference type="InterPro" id="IPR002921">
    <property type="entry name" value="Fungal_lipase-type"/>
</dbReference>
<accession>A0A238F6Y9</accession>
<dbReference type="OrthoDB" id="2520028at2759"/>
<protein>
    <submittedName>
        <fullName evidence="6">BQ2448_1975 protein</fullName>
    </submittedName>
</protein>
<evidence type="ECO:0000256" key="2">
    <source>
        <dbReference type="ARBA" id="ARBA00043996"/>
    </source>
</evidence>
<dbReference type="Proteomes" id="UP000198372">
    <property type="component" value="Unassembled WGS sequence"/>
</dbReference>
<comment type="catalytic activity">
    <reaction evidence="4">
        <text>a monoacylglycerol + H2O = glycerol + a fatty acid + H(+)</text>
        <dbReference type="Rhea" id="RHEA:15245"/>
        <dbReference type="ChEBI" id="CHEBI:15377"/>
        <dbReference type="ChEBI" id="CHEBI:15378"/>
        <dbReference type="ChEBI" id="CHEBI:17408"/>
        <dbReference type="ChEBI" id="CHEBI:17754"/>
        <dbReference type="ChEBI" id="CHEBI:28868"/>
    </reaction>
</comment>
<dbReference type="STRING" id="269621.A0A238F6Y9"/>
<feature type="domain" description="Fungal lipase-type" evidence="5">
    <location>
        <begin position="156"/>
        <end position="296"/>
    </location>
</feature>
<evidence type="ECO:0000313" key="6">
    <source>
        <dbReference type="EMBL" id="SCV68955.1"/>
    </source>
</evidence>
<organism evidence="6 7">
    <name type="scientific">Microbotryum intermedium</name>
    <dbReference type="NCBI Taxonomy" id="269621"/>
    <lineage>
        <taxon>Eukaryota</taxon>
        <taxon>Fungi</taxon>
        <taxon>Dikarya</taxon>
        <taxon>Basidiomycota</taxon>
        <taxon>Pucciniomycotina</taxon>
        <taxon>Microbotryomycetes</taxon>
        <taxon>Microbotryales</taxon>
        <taxon>Microbotryaceae</taxon>
        <taxon>Microbotryum</taxon>
    </lineage>
</organism>
<sequence length="307" mass="33849">MGLIQEELLFNKNTASAIQAARVTLAGLPTTIVDVPRSQREGRMSLVTQDVSLSRLLCSNQSLEAFVTRRKISFPPNSTRVFNLDVAKTCLAFSSLVYMRNERFVKKAFDRDQTIREQTLKWDLNYESISNLGSPQGAFESVFDTKVGASQPSMMLVFKGTTPANYSEFIVDCMLTCIDATTLLGGGTVHEGFATQLFPMFGVPGVSARDGYGQMTYQLKRIAKQLLAHHSYLDAIPLWMSGHSLGAALASLVFARALRAPEDLGPHIQLRDCYTFGGPRTGDAIFAALVGSEMIKPINRPNILWRV</sequence>
<name>A0A238F6Y9_9BASI</name>
<evidence type="ECO:0000256" key="1">
    <source>
        <dbReference type="ARBA" id="ARBA00023157"/>
    </source>
</evidence>